<accession>A0A2M7UEZ7</accession>
<feature type="domain" description="Glutamate synthase" evidence="1">
    <location>
        <begin position="57"/>
        <end position="102"/>
    </location>
</feature>
<feature type="non-terminal residue" evidence="2">
    <location>
        <position position="102"/>
    </location>
</feature>
<organism evidence="2 3">
    <name type="scientific">Candidatus Portnoybacteria bacterium CG_4_10_14_0_2_um_filter_44_20</name>
    <dbReference type="NCBI Taxonomy" id="1974799"/>
    <lineage>
        <taxon>Bacteria</taxon>
        <taxon>Candidatus Portnoyibacteriota</taxon>
    </lineage>
</organism>
<proteinExistence type="predicted"/>
<dbReference type="Proteomes" id="UP000229805">
    <property type="component" value="Unassembled WGS sequence"/>
</dbReference>
<name>A0A2M7UEZ7_9BACT</name>
<protein>
    <recommendedName>
        <fullName evidence="1">Glutamate synthase domain-containing protein</fullName>
    </recommendedName>
</protein>
<sequence length="102" mass="10918">MLKFMFKDIQEEIKSAQPPTTAGRSKIHLGAVSFNHLVFLTAQAAKRPYDYFVQEIKSKTIVGKRSKHPIEIDGAAIVAAMSFGALSATAKIAIAKGATLAG</sequence>
<evidence type="ECO:0000313" key="2">
    <source>
        <dbReference type="EMBL" id="PIZ69782.1"/>
    </source>
</evidence>
<evidence type="ECO:0000313" key="3">
    <source>
        <dbReference type="Proteomes" id="UP000229805"/>
    </source>
</evidence>
<dbReference type="GO" id="GO:0006537">
    <property type="term" value="P:glutamate biosynthetic process"/>
    <property type="evidence" value="ECO:0007669"/>
    <property type="project" value="InterPro"/>
</dbReference>
<dbReference type="EMBL" id="PFOG01000141">
    <property type="protein sequence ID" value="PIZ69782.1"/>
    <property type="molecule type" value="Genomic_DNA"/>
</dbReference>
<comment type="caution">
    <text evidence="2">The sequence shown here is derived from an EMBL/GenBank/DDBJ whole genome shotgun (WGS) entry which is preliminary data.</text>
</comment>
<evidence type="ECO:0000259" key="1">
    <source>
        <dbReference type="Pfam" id="PF01645"/>
    </source>
</evidence>
<dbReference type="AlphaFoldDB" id="A0A2M7UEZ7"/>
<dbReference type="GO" id="GO:0015930">
    <property type="term" value="F:glutamate synthase activity"/>
    <property type="evidence" value="ECO:0007669"/>
    <property type="project" value="InterPro"/>
</dbReference>
<dbReference type="InterPro" id="IPR002932">
    <property type="entry name" value="Glu_synthdom"/>
</dbReference>
<dbReference type="Pfam" id="PF01645">
    <property type="entry name" value="Glu_synthase"/>
    <property type="match status" value="1"/>
</dbReference>
<gene>
    <name evidence="2" type="ORF">COY11_03930</name>
</gene>
<reference evidence="3" key="1">
    <citation type="submission" date="2017-09" db="EMBL/GenBank/DDBJ databases">
        <title>Depth-based differentiation of microbial function through sediment-hosted aquifers and enrichment of novel symbionts in the deep terrestrial subsurface.</title>
        <authorList>
            <person name="Probst A.J."/>
            <person name="Ladd B."/>
            <person name="Jarett J.K."/>
            <person name="Geller-Mcgrath D.E."/>
            <person name="Sieber C.M.K."/>
            <person name="Emerson J.B."/>
            <person name="Anantharaman K."/>
            <person name="Thomas B.C."/>
            <person name="Malmstrom R."/>
            <person name="Stieglmeier M."/>
            <person name="Klingl A."/>
            <person name="Woyke T."/>
            <person name="Ryan C.M."/>
            <person name="Banfield J.F."/>
        </authorList>
    </citation>
    <scope>NUCLEOTIDE SEQUENCE [LARGE SCALE GENOMIC DNA]</scope>
</reference>